<evidence type="ECO:0000256" key="1">
    <source>
        <dbReference type="SAM" id="MobiDB-lite"/>
    </source>
</evidence>
<feature type="transmembrane region" description="Helical" evidence="2">
    <location>
        <begin position="401"/>
        <end position="420"/>
    </location>
</feature>
<feature type="transmembrane region" description="Helical" evidence="2">
    <location>
        <begin position="339"/>
        <end position="360"/>
    </location>
</feature>
<dbReference type="GO" id="GO:0016567">
    <property type="term" value="P:protein ubiquitination"/>
    <property type="evidence" value="ECO:0007669"/>
    <property type="project" value="TreeGrafter"/>
</dbReference>
<feature type="transmembrane region" description="Helical" evidence="2">
    <location>
        <begin position="151"/>
        <end position="173"/>
    </location>
</feature>
<keyword evidence="2" id="KW-1133">Transmembrane helix</keyword>
<feature type="compositionally biased region" description="Low complexity" evidence="1">
    <location>
        <begin position="703"/>
        <end position="720"/>
    </location>
</feature>
<evidence type="ECO:0000313" key="4">
    <source>
        <dbReference type="Proteomes" id="UP000243876"/>
    </source>
</evidence>
<evidence type="ECO:0000256" key="2">
    <source>
        <dbReference type="SAM" id="Phobius"/>
    </source>
</evidence>
<reference evidence="4" key="1">
    <citation type="submission" date="2015-02" db="EMBL/GenBank/DDBJ databases">
        <authorList>
            <person name="Gon?alves P."/>
        </authorList>
    </citation>
    <scope>NUCLEOTIDE SEQUENCE [LARGE SCALE GENOMIC DNA]</scope>
</reference>
<organism evidence="3 4">
    <name type="scientific">Sporidiobolus salmonicolor</name>
    <name type="common">Yeast-like fungus</name>
    <name type="synonym">Sporobolomyces salmonicolor</name>
    <dbReference type="NCBI Taxonomy" id="5005"/>
    <lineage>
        <taxon>Eukaryota</taxon>
        <taxon>Fungi</taxon>
        <taxon>Dikarya</taxon>
        <taxon>Basidiomycota</taxon>
        <taxon>Pucciniomycotina</taxon>
        <taxon>Microbotryomycetes</taxon>
        <taxon>Sporidiobolales</taxon>
        <taxon>Sporidiobolaceae</taxon>
        <taxon>Sporobolomyces</taxon>
    </lineage>
</organism>
<keyword evidence="2" id="KW-0812">Transmembrane</keyword>
<evidence type="ECO:0000313" key="3">
    <source>
        <dbReference type="EMBL" id="CEQ42312.1"/>
    </source>
</evidence>
<dbReference type="OrthoDB" id="66726at2759"/>
<feature type="region of interest" description="Disordered" evidence="1">
    <location>
        <begin position="737"/>
        <end position="756"/>
    </location>
</feature>
<dbReference type="GO" id="GO:0006511">
    <property type="term" value="P:ubiquitin-dependent protein catabolic process"/>
    <property type="evidence" value="ECO:0007669"/>
    <property type="project" value="TreeGrafter"/>
</dbReference>
<gene>
    <name evidence="3" type="primary">SPOSA6832_04120</name>
</gene>
<feature type="non-terminal residue" evidence="3">
    <location>
        <position position="1"/>
    </location>
</feature>
<dbReference type="EMBL" id="CENE01000024">
    <property type="protein sequence ID" value="CEQ42312.1"/>
    <property type="molecule type" value="Genomic_DNA"/>
</dbReference>
<keyword evidence="2" id="KW-0472">Membrane</keyword>
<dbReference type="PANTHER" id="PTHR22696:SF1">
    <property type="entry name" value="E3 UBIQUITIN-PROTEIN LIGASE RNF26"/>
    <property type="match status" value="1"/>
</dbReference>
<feature type="region of interest" description="Disordered" evidence="1">
    <location>
        <begin position="663"/>
        <end position="732"/>
    </location>
</feature>
<feature type="compositionally biased region" description="Low complexity" evidence="1">
    <location>
        <begin position="743"/>
        <end position="755"/>
    </location>
</feature>
<accession>A0A0D6EQI7</accession>
<feature type="transmembrane region" description="Helical" evidence="2">
    <location>
        <begin position="294"/>
        <end position="318"/>
    </location>
</feature>
<proteinExistence type="predicted"/>
<sequence length="900" mass="97189">MADPEPQAAPNFLRATARRAGQLVLYPAKLAIDRAPLPAAVRRNLPGVLRSGTGASGLGGFTVEQPGMGGAPLEATTSPSSAGPSAPSPFSLPSPVTYLTSAYLVTSLVLAFLLHRIHHLVPPSHRHANAAQPHPHHQRGMNRVMRPAVQLGMRAPGLLMMLKTIVGLVLAMGREKGWALDWLRAGAQGGGPWGASLLRGSVTLLVWLTPWAGKGELGRFLASTAPVKTDHPALLWTTFLSIALSLTCETFVRALSDDMPNLHSFNLLSFSFLLHVQSSIPPKASATSTPAAELYLYLLLTLLELLTLQLSYCLPFLVPSFISSRNPARPRRSATTRSYRLAITAFFSLVAQFFAIRAWMCVFGPSFALNGEDDAPVPEGSGELHVVFMPGMFWWNKLPEVAFELVVGVSVGLKALAALIRGEPMTLDNLVGHPRMAPSAEEDYAVALIKYATHLLSSTRLSGLAYELSPIEVLPPSISSSLDMIGLLPLGPPDTQRHHSSSGEDEGGMRVVLARNGDVLLVEEIEADSAAPSGLRRRRGPRPEDVEPLSYGFSTEVRQVEVEVGGGAGGGIFEGGEDGAWEGEWGSGFREEVEYERRIGMAQIQGERKGVMWRFVAILFRIAFYLLYSSLVRLRSLGRKILRLTGWRADAGVLDDTWSAQQNPVREERRRAGRARSAAPEDVQDDEDDGEWLPSEDEEDEASSVSSSRSASPDLSAAPAFQPSDYEEDDPTSNALALFSDLSHPPSSSPAHSAPYTPEDLAPYLLAHHLSSASTPVTRRRYRSLLPSPFPPSPQEDRGFAALSSAISSRRSDLGFAQPRSREEAEQWNAELEKKREEWREGRSAFCAVLPSASPAAPLSPSARPHPRQGEAAGSAGKAPGTVGTCARLVGVLWPGFRGS</sequence>
<feature type="transmembrane region" description="Helical" evidence="2">
    <location>
        <begin position="233"/>
        <end position="255"/>
    </location>
</feature>
<feature type="transmembrane region" description="Helical" evidence="2">
    <location>
        <begin position="611"/>
        <end position="628"/>
    </location>
</feature>
<feature type="compositionally biased region" description="Acidic residues" evidence="1">
    <location>
        <begin position="682"/>
        <end position="702"/>
    </location>
</feature>
<feature type="transmembrane region" description="Helical" evidence="2">
    <location>
        <begin position="96"/>
        <end position="114"/>
    </location>
</feature>
<protein>
    <submittedName>
        <fullName evidence="3">SPOSA6832_04120-mRNA-1:cds</fullName>
    </submittedName>
</protein>
<feature type="region of interest" description="Disordered" evidence="1">
    <location>
        <begin position="55"/>
        <end position="89"/>
    </location>
</feature>
<feature type="region of interest" description="Disordered" evidence="1">
    <location>
        <begin position="855"/>
        <end position="881"/>
    </location>
</feature>
<dbReference type="Proteomes" id="UP000243876">
    <property type="component" value="Unassembled WGS sequence"/>
</dbReference>
<keyword evidence="4" id="KW-1185">Reference proteome</keyword>
<dbReference type="PANTHER" id="PTHR22696">
    <property type="entry name" value="E3 UBIQUITIN-PROTEIN LIGASE RNF26"/>
    <property type="match status" value="1"/>
</dbReference>
<name>A0A0D6EQI7_SPOSA</name>
<dbReference type="GO" id="GO:0061630">
    <property type="term" value="F:ubiquitin protein ligase activity"/>
    <property type="evidence" value="ECO:0007669"/>
    <property type="project" value="TreeGrafter"/>
</dbReference>
<dbReference type="AlphaFoldDB" id="A0A0D6EQI7"/>